<keyword evidence="3" id="KW-0812">Transmembrane</keyword>
<evidence type="ECO:0000313" key="5">
    <source>
        <dbReference type="Proteomes" id="UP001204621"/>
    </source>
</evidence>
<keyword evidence="1" id="KW-0175">Coiled coil</keyword>
<gene>
    <name evidence="4" type="ORF">NX778_06010</name>
</gene>
<comment type="caution">
    <text evidence="4">The sequence shown here is derived from an EMBL/GenBank/DDBJ whole genome shotgun (WGS) entry which is preliminary data.</text>
</comment>
<evidence type="ECO:0000256" key="2">
    <source>
        <dbReference type="SAM" id="MobiDB-lite"/>
    </source>
</evidence>
<dbReference type="Proteomes" id="UP001204621">
    <property type="component" value="Unassembled WGS sequence"/>
</dbReference>
<evidence type="ECO:0000256" key="1">
    <source>
        <dbReference type="SAM" id="Coils"/>
    </source>
</evidence>
<proteinExistence type="predicted"/>
<protein>
    <submittedName>
        <fullName evidence="4">Type II secretion system protein M</fullName>
    </submittedName>
</protein>
<sequence>MKRLRALGARIDALSMRERMLVFAALAAFIVFAAWIGGLGPLLNRQAELRAKISQQQNNLAGMDTEIAQKIKQYQNDPDAAVRDRLKAVNAESAQLSENLRAMQKGLVAPERMGPLIDTILRANGRLKLVSMRTLAVTSLNEPPPTEAQAASKQPDPKTAPKDETQAKLASINAALDAQHKSLKAAAAVAANGVPPPAAAPVPAPAAAPAPAPVAAAAPAIVPKPGSLLYRHGVEITVRGNYLDMIDYMTALEGMPTQLFWGGAKLEVEDYPTSRLTLTMYTLSLDPKWLKL</sequence>
<feature type="compositionally biased region" description="Basic and acidic residues" evidence="2">
    <location>
        <begin position="155"/>
        <end position="164"/>
    </location>
</feature>
<keyword evidence="3" id="KW-0472">Membrane</keyword>
<dbReference type="RefSeq" id="WP_258810757.1">
    <property type="nucleotide sequence ID" value="NZ_JANUGU010000001.1"/>
</dbReference>
<accession>A0ABT2CUV1</accession>
<organism evidence="4 5">
    <name type="scientific">Massilia terrae</name>
    <dbReference type="NCBI Taxonomy" id="1811224"/>
    <lineage>
        <taxon>Bacteria</taxon>
        <taxon>Pseudomonadati</taxon>
        <taxon>Pseudomonadota</taxon>
        <taxon>Betaproteobacteria</taxon>
        <taxon>Burkholderiales</taxon>
        <taxon>Oxalobacteraceae</taxon>
        <taxon>Telluria group</taxon>
        <taxon>Massilia</taxon>
    </lineage>
</organism>
<dbReference type="InterPro" id="IPR007690">
    <property type="entry name" value="T2SS_GspM"/>
</dbReference>
<dbReference type="Pfam" id="PF04612">
    <property type="entry name" value="T2SSM"/>
    <property type="match status" value="1"/>
</dbReference>
<feature type="region of interest" description="Disordered" evidence="2">
    <location>
        <begin position="138"/>
        <end position="164"/>
    </location>
</feature>
<name>A0ABT2CUV1_9BURK</name>
<dbReference type="EMBL" id="JANUGU010000001">
    <property type="protein sequence ID" value="MCS0657619.1"/>
    <property type="molecule type" value="Genomic_DNA"/>
</dbReference>
<evidence type="ECO:0000256" key="3">
    <source>
        <dbReference type="SAM" id="Phobius"/>
    </source>
</evidence>
<keyword evidence="3" id="KW-1133">Transmembrane helix</keyword>
<reference evidence="4 5" key="1">
    <citation type="submission" date="2022-08" db="EMBL/GenBank/DDBJ databases">
        <title>Reclassification of Massilia species as members of the genera Telluria, Duganella, Pseudoduganella, Mokoshia gen. nov. and Zemynaea gen. nov. using orthogonal and non-orthogonal genome-based approaches.</title>
        <authorList>
            <person name="Bowman J.P."/>
        </authorList>
    </citation>
    <scope>NUCLEOTIDE SEQUENCE [LARGE SCALE GENOMIC DNA]</scope>
    <source>
        <strain evidence="4 5">JCM 31606</strain>
    </source>
</reference>
<evidence type="ECO:0000313" key="4">
    <source>
        <dbReference type="EMBL" id="MCS0657619.1"/>
    </source>
</evidence>
<keyword evidence="5" id="KW-1185">Reference proteome</keyword>
<feature type="coiled-coil region" evidence="1">
    <location>
        <begin position="46"/>
        <end position="106"/>
    </location>
</feature>
<feature type="transmembrane region" description="Helical" evidence="3">
    <location>
        <begin position="21"/>
        <end position="43"/>
    </location>
</feature>